<comment type="caution">
    <text evidence="10">The sequence shown here is derived from an EMBL/GenBank/DDBJ whole genome shotgun (WGS) entry which is preliminary data.</text>
</comment>
<accession>A0A2T9YGT6</accession>
<dbReference type="InterPro" id="IPR008728">
    <property type="entry name" value="Elongator_complex_protein_4"/>
</dbReference>
<keyword evidence="11" id="KW-1185">Reference proteome</keyword>
<evidence type="ECO:0000256" key="3">
    <source>
        <dbReference type="ARBA" id="ARBA00005043"/>
    </source>
</evidence>
<keyword evidence="8" id="KW-0539">Nucleus</keyword>
<evidence type="ECO:0000256" key="8">
    <source>
        <dbReference type="ARBA" id="ARBA00023242"/>
    </source>
</evidence>
<dbReference type="UniPathway" id="UPA00988"/>
<evidence type="ECO:0000256" key="1">
    <source>
        <dbReference type="ARBA" id="ARBA00004123"/>
    </source>
</evidence>
<evidence type="ECO:0000256" key="9">
    <source>
        <dbReference type="SAM" id="MobiDB-lite"/>
    </source>
</evidence>
<dbReference type="GO" id="GO:0033588">
    <property type="term" value="C:elongator holoenzyme complex"/>
    <property type="evidence" value="ECO:0007669"/>
    <property type="project" value="InterPro"/>
</dbReference>
<proteinExistence type="inferred from homology"/>
<feature type="region of interest" description="Disordered" evidence="9">
    <location>
        <begin position="394"/>
        <end position="416"/>
    </location>
</feature>
<organism evidence="10 11">
    <name type="scientific">Smittium simulii</name>
    <dbReference type="NCBI Taxonomy" id="133385"/>
    <lineage>
        <taxon>Eukaryota</taxon>
        <taxon>Fungi</taxon>
        <taxon>Fungi incertae sedis</taxon>
        <taxon>Zoopagomycota</taxon>
        <taxon>Kickxellomycotina</taxon>
        <taxon>Harpellomycetes</taxon>
        <taxon>Harpellales</taxon>
        <taxon>Legeriomycetaceae</taxon>
        <taxon>Smittium</taxon>
    </lineage>
</organism>
<keyword evidence="6" id="KW-0963">Cytoplasm</keyword>
<gene>
    <name evidence="10" type="ORF">BB561_004357</name>
</gene>
<evidence type="ECO:0000313" key="10">
    <source>
        <dbReference type="EMBL" id="PVU91530.1"/>
    </source>
</evidence>
<evidence type="ECO:0000256" key="6">
    <source>
        <dbReference type="ARBA" id="ARBA00022490"/>
    </source>
</evidence>
<name>A0A2T9YGT6_9FUNG</name>
<dbReference type="GO" id="GO:0002098">
    <property type="term" value="P:tRNA wobble uridine modification"/>
    <property type="evidence" value="ECO:0007669"/>
    <property type="project" value="InterPro"/>
</dbReference>
<dbReference type="OrthoDB" id="289162at2759"/>
<dbReference type="CDD" id="cd19494">
    <property type="entry name" value="Elp4"/>
    <property type="match status" value="1"/>
</dbReference>
<dbReference type="InterPro" id="IPR027417">
    <property type="entry name" value="P-loop_NTPase"/>
</dbReference>
<evidence type="ECO:0000256" key="2">
    <source>
        <dbReference type="ARBA" id="ARBA00004496"/>
    </source>
</evidence>
<dbReference type="PANTHER" id="PTHR12896:SF1">
    <property type="entry name" value="ELONGATOR COMPLEX PROTEIN 4"/>
    <property type="match status" value="1"/>
</dbReference>
<comment type="similarity">
    <text evidence="4">Belongs to the ELP4 family.</text>
</comment>
<evidence type="ECO:0000313" key="11">
    <source>
        <dbReference type="Proteomes" id="UP000245383"/>
    </source>
</evidence>
<keyword evidence="7" id="KW-0819">tRNA processing</keyword>
<protein>
    <recommendedName>
        <fullName evidence="5">Elongator complex protein 4</fullName>
    </recommendedName>
</protein>
<dbReference type="AlphaFoldDB" id="A0A2T9YGT6"/>
<comment type="subcellular location">
    <subcellularLocation>
        <location evidence="2">Cytoplasm</location>
    </subcellularLocation>
    <subcellularLocation>
        <location evidence="1">Nucleus</location>
    </subcellularLocation>
</comment>
<evidence type="ECO:0000256" key="7">
    <source>
        <dbReference type="ARBA" id="ARBA00022694"/>
    </source>
</evidence>
<evidence type="ECO:0000256" key="5">
    <source>
        <dbReference type="ARBA" id="ARBA00020265"/>
    </source>
</evidence>
<dbReference type="GO" id="GO:0005737">
    <property type="term" value="C:cytoplasm"/>
    <property type="evidence" value="ECO:0007669"/>
    <property type="project" value="UniProtKB-SubCell"/>
</dbReference>
<evidence type="ECO:0000256" key="4">
    <source>
        <dbReference type="ARBA" id="ARBA00007573"/>
    </source>
</evidence>
<dbReference type="Gene3D" id="3.40.50.300">
    <property type="entry name" value="P-loop containing nucleotide triphosphate hydrolases"/>
    <property type="match status" value="1"/>
</dbReference>
<sequence length="416" mass="46084">MSFRKAGQQQQPKLPQGTKYNANNSVLLVSTGISSLDEVLGGGVAVGTVVLVLEDRLTGYSKTVQSLFEAQSICSLQNLVVVRHALENKSVLAATLPGIYKPSSADKPSNTKNTAADQNMKIAWRYNKLGSFGDNNKHDPKEKQKEAIIDQTADQKNELNGVKREAEFNTVFDLTKSMDIGLVNSSDIECIDLQEVAKQCKDTKSTYASVFERISLSIEEGGYSSLQVAGKREVARVSIHNIGSPLWDVDCEESNGRDKELLNFFHSLRGLMRYSFGVCMVSLSPSLFTNHLTMGRLAILRKIEQLCDSVIELESFEGKHPVNNKLLSGILSTQRSSQEPPSEYHGMFYINKRPTINSLVPTFSAMILSGHGNLAFKLKRKKFSIETFHLPIEGGTKDRQIPQDSTTRPSKDSLEF</sequence>
<dbReference type="Pfam" id="PF05625">
    <property type="entry name" value="PAXNEB"/>
    <property type="match status" value="1"/>
</dbReference>
<reference evidence="10 11" key="1">
    <citation type="journal article" date="2018" name="MBio">
        <title>Comparative Genomics Reveals the Core Gene Toolbox for the Fungus-Insect Symbiosis.</title>
        <authorList>
            <person name="Wang Y."/>
            <person name="Stata M."/>
            <person name="Wang W."/>
            <person name="Stajich J.E."/>
            <person name="White M.M."/>
            <person name="Moncalvo J.M."/>
        </authorList>
    </citation>
    <scope>NUCLEOTIDE SEQUENCE [LARGE SCALE GENOMIC DNA]</scope>
    <source>
        <strain evidence="10 11">SWE-8-4</strain>
    </source>
</reference>
<dbReference type="GO" id="GO:0008023">
    <property type="term" value="C:transcription elongation factor complex"/>
    <property type="evidence" value="ECO:0007669"/>
    <property type="project" value="TreeGrafter"/>
</dbReference>
<dbReference type="STRING" id="133385.A0A2T9YGT6"/>
<dbReference type="EMBL" id="MBFR01000196">
    <property type="protein sequence ID" value="PVU91530.1"/>
    <property type="molecule type" value="Genomic_DNA"/>
</dbReference>
<dbReference type="PANTHER" id="PTHR12896">
    <property type="entry name" value="PAX6 NEIGHBOR PROTEIN PAXNEB"/>
    <property type="match status" value="1"/>
</dbReference>
<dbReference type="Proteomes" id="UP000245383">
    <property type="component" value="Unassembled WGS sequence"/>
</dbReference>
<comment type="pathway">
    <text evidence="3">tRNA modification; 5-methoxycarbonylmethyl-2-thiouridine-tRNA biosynthesis.</text>
</comment>